<dbReference type="PROSITE" id="PS00181">
    <property type="entry name" value="GLNA_ATP"/>
    <property type="match status" value="1"/>
</dbReference>
<dbReference type="Proteomes" id="UP001165541">
    <property type="component" value="Unassembled WGS sequence"/>
</dbReference>
<dbReference type="SUPFAM" id="SSF54368">
    <property type="entry name" value="Glutamine synthetase, N-terminal domain"/>
    <property type="match status" value="1"/>
</dbReference>
<dbReference type="Pfam" id="PF00120">
    <property type="entry name" value="Gln-synt_C"/>
    <property type="match status" value="1"/>
</dbReference>
<reference evidence="7" key="1">
    <citation type="submission" date="2022-05" db="EMBL/GenBank/DDBJ databases">
        <title>Schlegelella sp. nov., isolated from mangrove soil.</title>
        <authorList>
            <person name="Liu Y."/>
            <person name="Ge X."/>
            <person name="Liu W."/>
        </authorList>
    </citation>
    <scope>NUCLEOTIDE SEQUENCE</scope>
    <source>
        <strain evidence="7">S2-27</strain>
    </source>
</reference>
<name>A0ABT0YMZ6_9BURK</name>
<dbReference type="InterPro" id="IPR014746">
    <property type="entry name" value="Gln_synth/guanido_kin_cat_dom"/>
</dbReference>
<dbReference type="InterPro" id="IPR008146">
    <property type="entry name" value="Gln_synth_cat_dom"/>
</dbReference>
<sequence>MVVRDSFTFSELEQWLNERRVTEIECLVPDLTGVARGKILPREKFTEDRGMRLPEAIVAIGVTGEFPDEGPYYDVITPTDRDMHLRPDPATVRIVPWATDPTAQVIHDCFDRHGNVVPYAPRSVLRRVCNLFNAEGWEPIVAPELEFYLIERSTDPNQPLRPPVGRSGRAETSRQAYSIDAVNEFDPLFEDIYAYCEQMELNVDTLIHEVGAGQMEINFFHDRPLQLADEVFFFKRTIRETALRHGMYATFMAKPMANEPGSAMHVHQSLLDKATGKNLFSNEDGSPSQAFYWYIGGLQRYTPAAMALFAPYVNSYRRLARATAAPINIQWGTDNRTVGIRSPVAAPAARRIENRVIGADANPYVALAATLACGYLGLKNRIEPTPECKGDAYLGDYALPRSLGEALALLKDEADLHEVLGREFITVYTEVKDTEYEEFMKVISPWEREHLLLHV</sequence>
<evidence type="ECO:0000256" key="1">
    <source>
        <dbReference type="ARBA" id="ARBA00001946"/>
    </source>
</evidence>
<dbReference type="EMBL" id="JAMKFE010000005">
    <property type="protein sequence ID" value="MCM5680093.1"/>
    <property type="molecule type" value="Genomic_DNA"/>
</dbReference>
<dbReference type="RefSeq" id="WP_251778375.1">
    <property type="nucleotide sequence ID" value="NZ_JAMKFE010000005.1"/>
</dbReference>
<proteinExistence type="inferred from homology"/>
<dbReference type="PROSITE" id="PS51987">
    <property type="entry name" value="GS_CATALYTIC"/>
    <property type="match status" value="1"/>
</dbReference>
<evidence type="ECO:0000259" key="6">
    <source>
        <dbReference type="PROSITE" id="PS51987"/>
    </source>
</evidence>
<evidence type="ECO:0000256" key="2">
    <source>
        <dbReference type="ARBA" id="ARBA00022598"/>
    </source>
</evidence>
<comment type="cofactor">
    <cofactor evidence="1">
        <name>Mg(2+)</name>
        <dbReference type="ChEBI" id="CHEBI:18420"/>
    </cofactor>
</comment>
<evidence type="ECO:0000256" key="4">
    <source>
        <dbReference type="PROSITE-ProRule" id="PRU01331"/>
    </source>
</evidence>
<dbReference type="SUPFAM" id="SSF55931">
    <property type="entry name" value="Glutamine synthetase/guanido kinase"/>
    <property type="match status" value="1"/>
</dbReference>
<dbReference type="InterPro" id="IPR027303">
    <property type="entry name" value="Gln_synth_gly_rich_site"/>
</dbReference>
<protein>
    <submittedName>
        <fullName evidence="7">Glutamine synthetase family protein</fullName>
    </submittedName>
</protein>
<keyword evidence="3" id="KW-0460">Magnesium</keyword>
<feature type="domain" description="GS catalytic" evidence="6">
    <location>
        <begin position="121"/>
        <end position="455"/>
    </location>
</feature>
<comment type="similarity">
    <text evidence="4 5">Belongs to the glutamine synthetase family.</text>
</comment>
<dbReference type="Gene3D" id="3.10.20.70">
    <property type="entry name" value="Glutamine synthetase, N-terminal domain"/>
    <property type="match status" value="1"/>
</dbReference>
<evidence type="ECO:0000256" key="3">
    <source>
        <dbReference type="ARBA" id="ARBA00022842"/>
    </source>
</evidence>
<evidence type="ECO:0000313" key="8">
    <source>
        <dbReference type="Proteomes" id="UP001165541"/>
    </source>
</evidence>
<gene>
    <name evidence="7" type="ORF">M8A51_11165</name>
</gene>
<dbReference type="PANTHER" id="PTHR43785:SF3">
    <property type="entry name" value="GS CATALYTIC DOMAIN-CONTAINING PROTEIN"/>
    <property type="match status" value="1"/>
</dbReference>
<keyword evidence="8" id="KW-1185">Reference proteome</keyword>
<keyword evidence="2" id="KW-0436">Ligase</keyword>
<evidence type="ECO:0000313" key="7">
    <source>
        <dbReference type="EMBL" id="MCM5680093.1"/>
    </source>
</evidence>
<dbReference type="Gene3D" id="3.30.590.10">
    <property type="entry name" value="Glutamine synthetase/guanido kinase, catalytic domain"/>
    <property type="match status" value="1"/>
</dbReference>
<accession>A0ABT0YMZ6</accession>
<dbReference type="InterPro" id="IPR036651">
    <property type="entry name" value="Gln_synt_N_sf"/>
</dbReference>
<evidence type="ECO:0000256" key="5">
    <source>
        <dbReference type="RuleBase" id="RU000384"/>
    </source>
</evidence>
<comment type="caution">
    <text evidence="7">The sequence shown here is derived from an EMBL/GenBank/DDBJ whole genome shotgun (WGS) entry which is preliminary data.</text>
</comment>
<organism evidence="7 8">
    <name type="scientific">Caldimonas mangrovi</name>
    <dbReference type="NCBI Taxonomy" id="2944811"/>
    <lineage>
        <taxon>Bacteria</taxon>
        <taxon>Pseudomonadati</taxon>
        <taxon>Pseudomonadota</taxon>
        <taxon>Betaproteobacteria</taxon>
        <taxon>Burkholderiales</taxon>
        <taxon>Sphaerotilaceae</taxon>
        <taxon>Caldimonas</taxon>
    </lineage>
</organism>
<dbReference type="SMART" id="SM01230">
    <property type="entry name" value="Gln-synt_C"/>
    <property type="match status" value="1"/>
</dbReference>
<dbReference type="PANTHER" id="PTHR43785">
    <property type="entry name" value="GAMMA-GLUTAMYLPUTRESCINE SYNTHETASE"/>
    <property type="match status" value="1"/>
</dbReference>